<accession>A0A562RHE4</accession>
<reference evidence="1 2" key="1">
    <citation type="submission" date="2019-07" db="EMBL/GenBank/DDBJ databases">
        <title>Genome sequencing of 100 strains of the haloalkaliphilic chemolithoautotrophic sulfur-oxidizing bacterium Thioalkalivibrio.</title>
        <authorList>
            <person name="Muyzer G."/>
        </authorList>
    </citation>
    <scope>NUCLEOTIDE SEQUENCE [LARGE SCALE GENOMIC DNA]</scope>
    <source>
        <strain evidence="1 2">ASO4-4</strain>
    </source>
</reference>
<sequence length="160" mass="18243">MQPLRIVSRELDIPVPTLHSWIRSGRLSSEKSPGGERLVSADEVRKLPRFLRRSAKPPIPDEDAADMREAMRLTGWQPTTINKKAVRNEIRSCITFGGRRLFSRQELLEIQQRQGKARERAKILHRGQKKCACCGRQPVAPGLRMLCRGCYLKGDERGEV</sequence>
<dbReference type="Gene3D" id="1.10.1660.10">
    <property type="match status" value="1"/>
</dbReference>
<proteinExistence type="predicted"/>
<organism evidence="1 2">
    <name type="scientific">Desulfobotulus alkaliphilus</name>
    <dbReference type="NCBI Taxonomy" id="622671"/>
    <lineage>
        <taxon>Bacteria</taxon>
        <taxon>Pseudomonadati</taxon>
        <taxon>Thermodesulfobacteriota</taxon>
        <taxon>Desulfobacteria</taxon>
        <taxon>Desulfobacterales</taxon>
        <taxon>Desulfobacteraceae</taxon>
        <taxon>Desulfobotulus</taxon>
    </lineage>
</organism>
<dbReference type="OrthoDB" id="5423697at2"/>
<gene>
    <name evidence="1" type="ORF">LZ24_02484</name>
</gene>
<dbReference type="EMBL" id="VLLC01000021">
    <property type="protein sequence ID" value="TWI68512.1"/>
    <property type="molecule type" value="Genomic_DNA"/>
</dbReference>
<protein>
    <submittedName>
        <fullName evidence="1">Uncharacterized protein</fullName>
    </submittedName>
</protein>
<dbReference type="Proteomes" id="UP000318307">
    <property type="component" value="Unassembled WGS sequence"/>
</dbReference>
<evidence type="ECO:0000313" key="2">
    <source>
        <dbReference type="Proteomes" id="UP000318307"/>
    </source>
</evidence>
<dbReference type="RefSeq" id="WP_144685590.1">
    <property type="nucleotide sequence ID" value="NZ_VLLC01000021.1"/>
</dbReference>
<comment type="caution">
    <text evidence="1">The sequence shown here is derived from an EMBL/GenBank/DDBJ whole genome shotgun (WGS) entry which is preliminary data.</text>
</comment>
<name>A0A562RHE4_9BACT</name>
<dbReference type="AlphaFoldDB" id="A0A562RHE4"/>
<evidence type="ECO:0000313" key="1">
    <source>
        <dbReference type="EMBL" id="TWI68512.1"/>
    </source>
</evidence>
<keyword evidence="2" id="KW-1185">Reference proteome</keyword>